<dbReference type="PANTHER" id="PTHR30425">
    <property type="entry name" value="PHOSPHATE TRANSPORT SYSTEM PERMEASE PROTEIN PST"/>
    <property type="match status" value="1"/>
</dbReference>
<gene>
    <name evidence="11" type="ordered locus">Cwoe_5021</name>
</gene>
<dbReference type="Pfam" id="PF00528">
    <property type="entry name" value="BPD_transp_1"/>
    <property type="match status" value="1"/>
</dbReference>
<dbReference type="AlphaFoldDB" id="D3FCD7"/>
<dbReference type="InterPro" id="IPR000515">
    <property type="entry name" value="MetI-like"/>
</dbReference>
<evidence type="ECO:0000256" key="2">
    <source>
        <dbReference type="ARBA" id="ARBA00007069"/>
    </source>
</evidence>
<dbReference type="Gene3D" id="1.10.3720.10">
    <property type="entry name" value="MetI-like"/>
    <property type="match status" value="1"/>
</dbReference>
<dbReference type="GO" id="GO:0055085">
    <property type="term" value="P:transmembrane transport"/>
    <property type="evidence" value="ECO:0007669"/>
    <property type="project" value="InterPro"/>
</dbReference>
<evidence type="ECO:0000313" key="11">
    <source>
        <dbReference type="EMBL" id="ADB53432.1"/>
    </source>
</evidence>
<evidence type="ECO:0000256" key="8">
    <source>
        <dbReference type="ARBA" id="ARBA00023136"/>
    </source>
</evidence>
<feature type="transmembrane region" description="Helical" evidence="9">
    <location>
        <begin position="176"/>
        <end position="199"/>
    </location>
</feature>
<evidence type="ECO:0000256" key="6">
    <source>
        <dbReference type="ARBA" id="ARBA00022692"/>
    </source>
</evidence>
<dbReference type="SUPFAM" id="SSF161098">
    <property type="entry name" value="MetI-like"/>
    <property type="match status" value="1"/>
</dbReference>
<dbReference type="PROSITE" id="PS50928">
    <property type="entry name" value="ABC_TM1"/>
    <property type="match status" value="1"/>
</dbReference>
<keyword evidence="4" id="KW-1003">Cell membrane</keyword>
<dbReference type="EMBL" id="CP001854">
    <property type="protein sequence ID" value="ADB53432.1"/>
    <property type="molecule type" value="Genomic_DNA"/>
</dbReference>
<dbReference type="Proteomes" id="UP000008229">
    <property type="component" value="Chromosome"/>
</dbReference>
<organism evidence="11 12">
    <name type="scientific">Conexibacter woesei (strain DSM 14684 / CCUG 47730 / CIP 108061 / JCM 11494 / NBRC 100937 / ID131577)</name>
    <dbReference type="NCBI Taxonomy" id="469383"/>
    <lineage>
        <taxon>Bacteria</taxon>
        <taxon>Bacillati</taxon>
        <taxon>Actinomycetota</taxon>
        <taxon>Thermoleophilia</taxon>
        <taxon>Solirubrobacterales</taxon>
        <taxon>Conexibacteraceae</taxon>
        <taxon>Conexibacter</taxon>
    </lineage>
</organism>
<evidence type="ECO:0000256" key="3">
    <source>
        <dbReference type="ARBA" id="ARBA00022448"/>
    </source>
</evidence>
<accession>D3FCD7</accession>
<dbReference type="HOGENOM" id="CLU_035491_0_0_11"/>
<reference evidence="11 12" key="1">
    <citation type="journal article" date="2010" name="Stand. Genomic Sci.">
        <title>Complete genome sequence of Conexibacter woesei type strain (ID131577).</title>
        <authorList>
            <person name="Pukall R."/>
            <person name="Lapidus A."/>
            <person name="Glavina Del Rio T."/>
            <person name="Copeland A."/>
            <person name="Tice H."/>
            <person name="Cheng J.-F."/>
            <person name="Lucas S."/>
            <person name="Chen F."/>
            <person name="Nolan M."/>
            <person name="Bruce D."/>
            <person name="Goodwin L."/>
            <person name="Pitluck S."/>
            <person name="Mavromatis K."/>
            <person name="Ivanova N."/>
            <person name="Ovchinnikova G."/>
            <person name="Pati A."/>
            <person name="Chen A."/>
            <person name="Palaniappan K."/>
            <person name="Land M."/>
            <person name="Hauser L."/>
            <person name="Chang Y.-J."/>
            <person name="Jeffries C.D."/>
            <person name="Chain P."/>
            <person name="Meincke L."/>
            <person name="Sims D."/>
            <person name="Brettin T."/>
            <person name="Detter J.C."/>
            <person name="Rohde M."/>
            <person name="Goeker M."/>
            <person name="Bristow J."/>
            <person name="Eisen J.A."/>
            <person name="Markowitz V."/>
            <person name="Kyrpides N.C."/>
            <person name="Klenk H.-P."/>
            <person name="Hugenholtz P."/>
        </authorList>
    </citation>
    <scope>NUCLEOTIDE SEQUENCE [LARGE SCALE GENOMIC DNA]</scope>
    <source>
        <strain evidence="12">DSM 14684 / CIP 108061 / JCM 11494 / NBRC 100937 / ID131577</strain>
    </source>
</reference>
<dbReference type="PANTHER" id="PTHR30425:SF1">
    <property type="entry name" value="PHOSPHATE TRANSPORT SYSTEM PERMEASE PROTEIN PSTC"/>
    <property type="match status" value="1"/>
</dbReference>
<dbReference type="STRING" id="469383.Cwoe_5021"/>
<keyword evidence="5" id="KW-0592">Phosphate transport</keyword>
<feature type="transmembrane region" description="Helical" evidence="9">
    <location>
        <begin position="90"/>
        <end position="119"/>
    </location>
</feature>
<dbReference type="GO" id="GO:0006817">
    <property type="term" value="P:phosphate ion transport"/>
    <property type="evidence" value="ECO:0007669"/>
    <property type="project" value="UniProtKB-KW"/>
</dbReference>
<evidence type="ECO:0000256" key="4">
    <source>
        <dbReference type="ARBA" id="ARBA00022475"/>
    </source>
</evidence>
<feature type="transmembrane region" description="Helical" evidence="9">
    <location>
        <begin position="301"/>
        <end position="322"/>
    </location>
</feature>
<feature type="domain" description="ABC transmembrane type-1" evidence="10">
    <location>
        <begin position="91"/>
        <end position="319"/>
    </location>
</feature>
<feature type="transmembrane region" description="Helical" evidence="9">
    <location>
        <begin position="131"/>
        <end position="156"/>
    </location>
</feature>
<evidence type="ECO:0000256" key="5">
    <source>
        <dbReference type="ARBA" id="ARBA00022592"/>
    </source>
</evidence>
<dbReference type="InterPro" id="IPR035906">
    <property type="entry name" value="MetI-like_sf"/>
</dbReference>
<keyword evidence="12" id="KW-1185">Reference proteome</keyword>
<reference evidence="12" key="2">
    <citation type="submission" date="2010-01" db="EMBL/GenBank/DDBJ databases">
        <title>The complete genome of Conexibacter woesei DSM 14684.</title>
        <authorList>
            <consortium name="US DOE Joint Genome Institute (JGI-PGF)"/>
            <person name="Lucas S."/>
            <person name="Copeland A."/>
            <person name="Lapidus A."/>
            <person name="Glavina del Rio T."/>
            <person name="Dalin E."/>
            <person name="Tice H."/>
            <person name="Bruce D."/>
            <person name="Goodwin L."/>
            <person name="Pitluck S."/>
            <person name="Kyrpides N."/>
            <person name="Mavromatis K."/>
            <person name="Ivanova N."/>
            <person name="Mikhailova N."/>
            <person name="Chertkov O."/>
            <person name="Brettin T."/>
            <person name="Detter J.C."/>
            <person name="Han C."/>
            <person name="Larimer F."/>
            <person name="Land M."/>
            <person name="Hauser L."/>
            <person name="Markowitz V."/>
            <person name="Cheng J.-F."/>
            <person name="Hugenholtz P."/>
            <person name="Woyke T."/>
            <person name="Wu D."/>
            <person name="Pukall R."/>
            <person name="Steenblock K."/>
            <person name="Schneider S."/>
            <person name="Klenk H.-P."/>
            <person name="Eisen J.A."/>
        </authorList>
    </citation>
    <scope>NUCLEOTIDE SEQUENCE [LARGE SCALE GENOMIC DNA]</scope>
    <source>
        <strain evidence="12">DSM 14684 / CIP 108061 / JCM 11494 / NBRC 100937 / ID131577</strain>
    </source>
</reference>
<sequence>MALAAPPRRAPRRLLPDQRAELTLGALVCCVLAFVLVVIVFVFLEAWPSFSHNGLAWFGGGGNPDQQIQQIFTSANLLREPAYTFHAWPIIWGTLLVTGGAVALSFFAALFVAVFVVEFAPEWMRRILEPVVRLLASVPSVIFGLVGVLVLVPFIGEHVITDEHRRSVSYIVSLSGYSLLAGVLILSLMIAPLMIAVFADGLRAVPRGWLEGSLGLGINRWRTFWKIGVRTARPALVAGTVLATARALGEAVMLAMVTGGVAFAPNPADGVIFFLEPTRPLAATILQSSEELTSPPMRHTIFAIAAVLLFSAVMLSLAGWAVKQPMKRYGVRA</sequence>
<feature type="transmembrane region" description="Helical" evidence="9">
    <location>
        <begin position="21"/>
        <end position="44"/>
    </location>
</feature>
<evidence type="ECO:0000259" key="10">
    <source>
        <dbReference type="PROSITE" id="PS50928"/>
    </source>
</evidence>
<evidence type="ECO:0000313" key="12">
    <source>
        <dbReference type="Proteomes" id="UP000008229"/>
    </source>
</evidence>
<protein>
    <submittedName>
        <fullName evidence="11">Binding-protein-dependent transport systems inner membrane component</fullName>
    </submittedName>
</protein>
<dbReference type="CDD" id="cd06261">
    <property type="entry name" value="TM_PBP2"/>
    <property type="match status" value="1"/>
</dbReference>
<feature type="transmembrane region" description="Helical" evidence="9">
    <location>
        <begin position="235"/>
        <end position="257"/>
    </location>
</feature>
<dbReference type="OrthoDB" id="9785113at2"/>
<evidence type="ECO:0000256" key="9">
    <source>
        <dbReference type="RuleBase" id="RU363032"/>
    </source>
</evidence>
<comment type="similarity">
    <text evidence="2">Belongs to the binding-protein-dependent transport system permease family. CysTW subfamily.</text>
</comment>
<name>D3FCD7_CONWI</name>
<keyword evidence="6 9" id="KW-0812">Transmembrane</keyword>
<dbReference type="KEGG" id="cwo:Cwoe_5021"/>
<keyword evidence="3 9" id="KW-0813">Transport</keyword>
<keyword evidence="8 9" id="KW-0472">Membrane</keyword>
<evidence type="ECO:0000256" key="7">
    <source>
        <dbReference type="ARBA" id="ARBA00022989"/>
    </source>
</evidence>
<dbReference type="eggNOG" id="COG0573">
    <property type="taxonomic scope" value="Bacteria"/>
</dbReference>
<comment type="subcellular location">
    <subcellularLocation>
        <location evidence="1 9">Cell membrane</location>
        <topology evidence="1 9">Multi-pass membrane protein</topology>
    </subcellularLocation>
</comment>
<dbReference type="InterPro" id="IPR051124">
    <property type="entry name" value="Phosphate_Transport_Permease"/>
</dbReference>
<dbReference type="RefSeq" id="WP_012936483.1">
    <property type="nucleotide sequence ID" value="NC_013739.1"/>
</dbReference>
<evidence type="ECO:0000256" key="1">
    <source>
        <dbReference type="ARBA" id="ARBA00004651"/>
    </source>
</evidence>
<dbReference type="GO" id="GO:0005886">
    <property type="term" value="C:plasma membrane"/>
    <property type="evidence" value="ECO:0007669"/>
    <property type="project" value="UniProtKB-SubCell"/>
</dbReference>
<keyword evidence="7 9" id="KW-1133">Transmembrane helix</keyword>
<proteinExistence type="inferred from homology"/>